<dbReference type="RefSeq" id="XP_012654773.1">
    <property type="nucleotide sequence ID" value="XM_012799319.1"/>
</dbReference>
<keyword evidence="1" id="KW-1133">Transmembrane helix</keyword>
<dbReference type="GeneID" id="24439873"/>
<evidence type="ECO:0000313" key="3">
    <source>
        <dbReference type="Proteomes" id="UP000009168"/>
    </source>
</evidence>
<evidence type="ECO:0000313" key="2">
    <source>
        <dbReference type="EMBL" id="EWS72697.1"/>
    </source>
</evidence>
<dbReference type="KEGG" id="tet:TTHERM_000624498"/>
<sequence>MLFVILYKVIKVFGYMLIIVQFYNGSMYNWYSNNIFSILYRINFILMQIFLCNYFFSQIFHSKEENRSQQKFAIRTIEFSLISIVFAVLSVQHLGIDNLNLGALAFFFIRAGSS</sequence>
<dbReference type="AlphaFoldDB" id="W7X5M5"/>
<feature type="transmembrane region" description="Helical" evidence="1">
    <location>
        <begin position="37"/>
        <end position="56"/>
    </location>
</feature>
<keyword evidence="1 2" id="KW-0812">Transmembrane</keyword>
<dbReference type="EMBL" id="GG662540">
    <property type="protein sequence ID" value="EWS72697.1"/>
    <property type="molecule type" value="Genomic_DNA"/>
</dbReference>
<dbReference type="InParanoid" id="W7X5M5"/>
<keyword evidence="1" id="KW-0472">Membrane</keyword>
<keyword evidence="3" id="KW-1185">Reference proteome</keyword>
<name>W7X5M5_TETTS</name>
<protein>
    <submittedName>
        <fullName evidence="2">Transmembrane protein, putative</fullName>
    </submittedName>
</protein>
<evidence type="ECO:0000256" key="1">
    <source>
        <dbReference type="SAM" id="Phobius"/>
    </source>
</evidence>
<proteinExistence type="predicted"/>
<accession>W7X5M5</accession>
<feature type="transmembrane region" description="Helical" evidence="1">
    <location>
        <begin position="77"/>
        <end position="96"/>
    </location>
</feature>
<gene>
    <name evidence="2" type="ORF">TTHERM_000624498</name>
</gene>
<reference evidence="3" key="1">
    <citation type="journal article" date="2006" name="PLoS Biol.">
        <title>Macronuclear genome sequence of the ciliate Tetrahymena thermophila, a model eukaryote.</title>
        <authorList>
            <person name="Eisen J.A."/>
            <person name="Coyne R.S."/>
            <person name="Wu M."/>
            <person name="Wu D."/>
            <person name="Thiagarajan M."/>
            <person name="Wortman J.R."/>
            <person name="Badger J.H."/>
            <person name="Ren Q."/>
            <person name="Amedeo P."/>
            <person name="Jones K.M."/>
            <person name="Tallon L.J."/>
            <person name="Delcher A.L."/>
            <person name="Salzberg S.L."/>
            <person name="Silva J.C."/>
            <person name="Haas B.J."/>
            <person name="Majoros W.H."/>
            <person name="Farzad M."/>
            <person name="Carlton J.M."/>
            <person name="Smith R.K. Jr."/>
            <person name="Garg J."/>
            <person name="Pearlman R.E."/>
            <person name="Karrer K.M."/>
            <person name="Sun L."/>
            <person name="Manning G."/>
            <person name="Elde N.C."/>
            <person name="Turkewitz A.P."/>
            <person name="Asai D.J."/>
            <person name="Wilkes D.E."/>
            <person name="Wang Y."/>
            <person name="Cai H."/>
            <person name="Collins K."/>
            <person name="Stewart B.A."/>
            <person name="Lee S.R."/>
            <person name="Wilamowska K."/>
            <person name="Weinberg Z."/>
            <person name="Ruzzo W.L."/>
            <person name="Wloga D."/>
            <person name="Gaertig J."/>
            <person name="Frankel J."/>
            <person name="Tsao C.-C."/>
            <person name="Gorovsky M.A."/>
            <person name="Keeling P.J."/>
            <person name="Waller R.F."/>
            <person name="Patron N.J."/>
            <person name="Cherry J.M."/>
            <person name="Stover N.A."/>
            <person name="Krieger C.J."/>
            <person name="del Toro C."/>
            <person name="Ryder H.F."/>
            <person name="Williamson S.C."/>
            <person name="Barbeau R.A."/>
            <person name="Hamilton E.P."/>
            <person name="Orias E."/>
        </authorList>
    </citation>
    <scope>NUCLEOTIDE SEQUENCE [LARGE SCALE GENOMIC DNA]</scope>
    <source>
        <strain evidence="3">SB210</strain>
    </source>
</reference>
<organism evidence="2 3">
    <name type="scientific">Tetrahymena thermophila (strain SB210)</name>
    <dbReference type="NCBI Taxonomy" id="312017"/>
    <lineage>
        <taxon>Eukaryota</taxon>
        <taxon>Sar</taxon>
        <taxon>Alveolata</taxon>
        <taxon>Ciliophora</taxon>
        <taxon>Intramacronucleata</taxon>
        <taxon>Oligohymenophorea</taxon>
        <taxon>Hymenostomatida</taxon>
        <taxon>Tetrahymenina</taxon>
        <taxon>Tetrahymenidae</taxon>
        <taxon>Tetrahymena</taxon>
    </lineage>
</organism>
<dbReference type="Proteomes" id="UP000009168">
    <property type="component" value="Unassembled WGS sequence"/>
</dbReference>
<feature type="transmembrane region" description="Helical" evidence="1">
    <location>
        <begin position="12"/>
        <end position="31"/>
    </location>
</feature>